<proteinExistence type="predicted"/>
<organism evidence="8 9">
    <name type="scientific">Castilleja foliolosa</name>
    <dbReference type="NCBI Taxonomy" id="1961234"/>
    <lineage>
        <taxon>Eukaryota</taxon>
        <taxon>Viridiplantae</taxon>
        <taxon>Streptophyta</taxon>
        <taxon>Embryophyta</taxon>
        <taxon>Tracheophyta</taxon>
        <taxon>Spermatophyta</taxon>
        <taxon>Magnoliopsida</taxon>
        <taxon>eudicotyledons</taxon>
        <taxon>Gunneridae</taxon>
        <taxon>Pentapetalae</taxon>
        <taxon>asterids</taxon>
        <taxon>lamiids</taxon>
        <taxon>Lamiales</taxon>
        <taxon>Orobanchaceae</taxon>
        <taxon>Pedicularideae</taxon>
        <taxon>Castillejinae</taxon>
        <taxon>Castilleja</taxon>
    </lineage>
</organism>
<evidence type="ECO:0000313" key="8">
    <source>
        <dbReference type="EMBL" id="KAL3614026.1"/>
    </source>
</evidence>
<sequence>MSMIAWLAVTAAVYALPYGIQAWKARPPTARMFNFYKGGFQPKMTRREAALILGVKESTPIDKIREAHRRVMKTNYPDAGGSRYVASKIDEAKEILLGK</sequence>
<evidence type="ECO:0008006" key="10">
    <source>
        <dbReference type="Google" id="ProtNLM"/>
    </source>
</evidence>
<evidence type="ECO:0000256" key="5">
    <source>
        <dbReference type="ARBA" id="ARBA00059031"/>
    </source>
</evidence>
<comment type="function">
    <text evidence="5">Component of the PAM complex, a complex required for the translocation of transit peptide-containing proteins from the inner membrane into the mitochondrial matrix in an ATP-dependent manner.</text>
</comment>
<reference evidence="9" key="1">
    <citation type="journal article" date="2024" name="IScience">
        <title>Strigolactones Initiate the Formation of Haustorium-like Structures in Castilleja.</title>
        <authorList>
            <person name="Buerger M."/>
            <person name="Peterson D."/>
            <person name="Chory J."/>
        </authorList>
    </citation>
    <scope>NUCLEOTIDE SEQUENCE [LARGE SCALE GENOMIC DNA]</scope>
</reference>
<keyword evidence="7" id="KW-0732">Signal</keyword>
<dbReference type="AlphaFoldDB" id="A0ABD3BAC6"/>
<feature type="signal peptide" evidence="7">
    <location>
        <begin position="1"/>
        <end position="15"/>
    </location>
</feature>
<comment type="subunit">
    <text evidence="6">Probable component of the PAM complex at least composed of a mitochondrial HSP70 protein, TIMM44 and TIMM14. The complex interacts with the TIMM23 component of the TIM17:23 complex.</text>
</comment>
<dbReference type="InterPro" id="IPR036869">
    <property type="entry name" value="J_dom_sf"/>
</dbReference>
<evidence type="ECO:0000256" key="4">
    <source>
        <dbReference type="ARBA" id="ARBA00023136"/>
    </source>
</evidence>
<dbReference type="Gene3D" id="1.10.287.110">
    <property type="entry name" value="DnaJ domain"/>
    <property type="match status" value="1"/>
</dbReference>
<evidence type="ECO:0000313" key="9">
    <source>
        <dbReference type="Proteomes" id="UP001632038"/>
    </source>
</evidence>
<comment type="caution">
    <text evidence="8">The sequence shown here is derived from an EMBL/GenBank/DDBJ whole genome shotgun (WGS) entry which is preliminary data.</text>
</comment>
<dbReference type="FunFam" id="1.10.287.110:FF:000001">
    <property type="entry name" value="Import inner membrane translocase subunit tim14"/>
    <property type="match status" value="1"/>
</dbReference>
<keyword evidence="2" id="KW-0999">Mitochondrion inner membrane</keyword>
<name>A0ABD3BAC6_9LAMI</name>
<evidence type="ECO:0000256" key="1">
    <source>
        <dbReference type="ARBA" id="ARBA00004273"/>
    </source>
</evidence>
<evidence type="ECO:0000256" key="2">
    <source>
        <dbReference type="ARBA" id="ARBA00022792"/>
    </source>
</evidence>
<evidence type="ECO:0000256" key="7">
    <source>
        <dbReference type="SAM" id="SignalP"/>
    </source>
</evidence>
<dbReference type="PANTHER" id="PTHR12763:SF51">
    <property type="entry name" value="MITOCHONDRIAL IMPORT INNER MEMBRANE TRANSLOCASE SUBUNIT TIM14-3"/>
    <property type="match status" value="1"/>
</dbReference>
<evidence type="ECO:0000256" key="6">
    <source>
        <dbReference type="ARBA" id="ARBA00063640"/>
    </source>
</evidence>
<protein>
    <recommendedName>
        <fullName evidence="10">J domain-containing protein</fullName>
    </recommendedName>
</protein>
<feature type="chain" id="PRO_5044847637" description="J domain-containing protein" evidence="7">
    <location>
        <begin position="16"/>
        <end position="99"/>
    </location>
</feature>
<keyword evidence="3" id="KW-0496">Mitochondrion</keyword>
<dbReference type="GO" id="GO:0005743">
    <property type="term" value="C:mitochondrial inner membrane"/>
    <property type="evidence" value="ECO:0007669"/>
    <property type="project" value="UniProtKB-SubCell"/>
</dbReference>
<comment type="subcellular location">
    <subcellularLocation>
        <location evidence="1">Mitochondrion inner membrane</location>
    </subcellularLocation>
</comment>
<keyword evidence="9" id="KW-1185">Reference proteome</keyword>
<dbReference type="SUPFAM" id="SSF46565">
    <property type="entry name" value="Chaperone J-domain"/>
    <property type="match status" value="1"/>
</dbReference>
<dbReference type="EMBL" id="JAVIJP010000107">
    <property type="protein sequence ID" value="KAL3614026.1"/>
    <property type="molecule type" value="Genomic_DNA"/>
</dbReference>
<evidence type="ECO:0000256" key="3">
    <source>
        <dbReference type="ARBA" id="ARBA00023128"/>
    </source>
</evidence>
<accession>A0ABD3BAC6</accession>
<keyword evidence="4" id="KW-0472">Membrane</keyword>
<dbReference type="Proteomes" id="UP001632038">
    <property type="component" value="Unassembled WGS sequence"/>
</dbReference>
<dbReference type="PANTHER" id="PTHR12763">
    <property type="match status" value="1"/>
</dbReference>
<gene>
    <name evidence="8" type="ORF">CASFOL_042100</name>
</gene>